<evidence type="ECO:0000313" key="3">
    <source>
        <dbReference type="Proteomes" id="UP001152799"/>
    </source>
</evidence>
<accession>A0A9N9MBR8</accession>
<dbReference type="AlphaFoldDB" id="A0A9N9MBR8"/>
<reference evidence="2" key="1">
    <citation type="submission" date="2022-01" db="EMBL/GenBank/DDBJ databases">
        <authorList>
            <person name="King R."/>
        </authorList>
    </citation>
    <scope>NUCLEOTIDE SEQUENCE</scope>
</reference>
<sequence length="191" mass="21925">METIESDDSLTQTPSVFKPIHISVEKSDLARSAANRPDAFPRNYRSSYEGSRPASVIDYNLWMPRDIDFEDFLDHHEQYGQFRREMQRNVHPPPPPLPVSSSFTPDPREVVPSGATPLLPKLFEDQKLEELNCPKAKENEIERQEYIMEWFDGCVQKELLNSSDIGKMLDILPSDDGKDDGVESTKSIKHY</sequence>
<feature type="region of interest" description="Disordered" evidence="1">
    <location>
        <begin position="171"/>
        <end position="191"/>
    </location>
</feature>
<protein>
    <submittedName>
        <fullName evidence="2">Uncharacterized protein</fullName>
    </submittedName>
</protein>
<name>A0A9N9MBR8_9CUCU</name>
<dbReference type="Proteomes" id="UP001152799">
    <property type="component" value="Chromosome 10"/>
</dbReference>
<dbReference type="EMBL" id="OU892286">
    <property type="protein sequence ID" value="CAG9761589.1"/>
    <property type="molecule type" value="Genomic_DNA"/>
</dbReference>
<keyword evidence="3" id="KW-1185">Reference proteome</keyword>
<evidence type="ECO:0000256" key="1">
    <source>
        <dbReference type="SAM" id="MobiDB-lite"/>
    </source>
</evidence>
<gene>
    <name evidence="2" type="ORF">CEUTPL_LOCUS2289</name>
</gene>
<organism evidence="2 3">
    <name type="scientific">Ceutorhynchus assimilis</name>
    <name type="common">cabbage seed weevil</name>
    <dbReference type="NCBI Taxonomy" id="467358"/>
    <lineage>
        <taxon>Eukaryota</taxon>
        <taxon>Metazoa</taxon>
        <taxon>Ecdysozoa</taxon>
        <taxon>Arthropoda</taxon>
        <taxon>Hexapoda</taxon>
        <taxon>Insecta</taxon>
        <taxon>Pterygota</taxon>
        <taxon>Neoptera</taxon>
        <taxon>Endopterygota</taxon>
        <taxon>Coleoptera</taxon>
        <taxon>Polyphaga</taxon>
        <taxon>Cucujiformia</taxon>
        <taxon>Curculionidae</taxon>
        <taxon>Ceutorhynchinae</taxon>
        <taxon>Ceutorhynchus</taxon>
    </lineage>
</organism>
<proteinExistence type="predicted"/>
<evidence type="ECO:0000313" key="2">
    <source>
        <dbReference type="EMBL" id="CAG9761589.1"/>
    </source>
</evidence>